<dbReference type="Proteomes" id="UP000325440">
    <property type="component" value="Unassembled WGS sequence"/>
</dbReference>
<dbReference type="AlphaFoldDB" id="A0A5E4NKB9"/>
<accession>A0A5E4NKB9</accession>
<dbReference type="InterPro" id="IPR009057">
    <property type="entry name" value="Homeodomain-like_sf"/>
</dbReference>
<dbReference type="InterPro" id="IPR050863">
    <property type="entry name" value="CenT-Element_Derived"/>
</dbReference>
<dbReference type="OrthoDB" id="6596787at2759"/>
<evidence type="ECO:0000313" key="3">
    <source>
        <dbReference type="EMBL" id="VVC45252.1"/>
    </source>
</evidence>
<dbReference type="Pfam" id="PF03184">
    <property type="entry name" value="DDE_1"/>
    <property type="match status" value="1"/>
</dbReference>
<evidence type="ECO:0000259" key="2">
    <source>
        <dbReference type="Pfam" id="PF03184"/>
    </source>
</evidence>
<dbReference type="EMBL" id="CABPRJ010002397">
    <property type="protein sequence ID" value="VVC45252.1"/>
    <property type="molecule type" value="Genomic_DNA"/>
</dbReference>
<dbReference type="Gene3D" id="1.10.10.60">
    <property type="entry name" value="Homeodomain-like"/>
    <property type="match status" value="1"/>
</dbReference>
<evidence type="ECO:0000313" key="4">
    <source>
        <dbReference type="Proteomes" id="UP000325440"/>
    </source>
</evidence>
<protein>
    <submittedName>
        <fullName evidence="3">DDE superfamily endonuclease domain,Homeobox domain-like</fullName>
    </submittedName>
</protein>
<dbReference type="InterPro" id="IPR004875">
    <property type="entry name" value="DDE_SF_endonuclease_dom"/>
</dbReference>
<reference evidence="3 4" key="1">
    <citation type="submission" date="2019-08" db="EMBL/GenBank/DDBJ databases">
        <authorList>
            <person name="Alioto T."/>
            <person name="Alioto T."/>
            <person name="Gomez Garrido J."/>
        </authorList>
    </citation>
    <scope>NUCLEOTIDE SEQUENCE [LARGE SCALE GENOMIC DNA]</scope>
</reference>
<keyword evidence="3" id="KW-0540">Nuclease</keyword>
<name>A0A5E4NKB9_9HEMI</name>
<gene>
    <name evidence="3" type="ORF">CINCED_3A023069</name>
</gene>
<dbReference type="SUPFAM" id="SSF46689">
    <property type="entry name" value="Homeodomain-like"/>
    <property type="match status" value="1"/>
</dbReference>
<proteinExistence type="predicted"/>
<keyword evidence="3" id="KW-0378">Hydrolase</keyword>
<sequence>MGPTVKRKQFSLKEKKNIISEVDKGLKKGEVAKKVWHISINIVNHFEEPRKQLETTTDLCFCLEQKKMRKAQFEDVDTAVFKWFQDVRSRNVPLTASFGWLNRFRERYSVVTKCISGVNEWRNGEVAALINKYSPNDVSNVDEAEVFFQLEPKRTLAQKGDKCVGSKASKQRITALFCYFDKEMEKKNRKILRLIDNCEPHNEPPKLENIRVEYFPPNCTAVVQPLNQGIIKAVKSRYRTFL</sequence>
<keyword evidence="3" id="KW-0238">DNA-binding</keyword>
<organism evidence="3 4">
    <name type="scientific">Cinara cedri</name>
    <dbReference type="NCBI Taxonomy" id="506608"/>
    <lineage>
        <taxon>Eukaryota</taxon>
        <taxon>Metazoa</taxon>
        <taxon>Ecdysozoa</taxon>
        <taxon>Arthropoda</taxon>
        <taxon>Hexapoda</taxon>
        <taxon>Insecta</taxon>
        <taxon>Pterygota</taxon>
        <taxon>Neoptera</taxon>
        <taxon>Paraneoptera</taxon>
        <taxon>Hemiptera</taxon>
        <taxon>Sternorrhyncha</taxon>
        <taxon>Aphidomorpha</taxon>
        <taxon>Aphidoidea</taxon>
        <taxon>Aphididae</taxon>
        <taxon>Lachninae</taxon>
        <taxon>Cinara</taxon>
    </lineage>
</organism>
<evidence type="ECO:0000256" key="1">
    <source>
        <dbReference type="ARBA" id="ARBA00004123"/>
    </source>
</evidence>
<dbReference type="GO" id="GO:0005634">
    <property type="term" value="C:nucleus"/>
    <property type="evidence" value="ECO:0007669"/>
    <property type="project" value="UniProtKB-SubCell"/>
</dbReference>
<comment type="subcellular location">
    <subcellularLocation>
        <location evidence="1">Nucleus</location>
    </subcellularLocation>
</comment>
<dbReference type="PANTHER" id="PTHR19303:SF52">
    <property type="entry name" value="TIGGER TRANSPOSABLE ELEMENT-DERIVED PROTEIN 6"/>
    <property type="match status" value="1"/>
</dbReference>
<dbReference type="GO" id="GO:0003677">
    <property type="term" value="F:DNA binding"/>
    <property type="evidence" value="ECO:0007669"/>
    <property type="project" value="UniProtKB-KW"/>
</dbReference>
<dbReference type="GO" id="GO:0004519">
    <property type="term" value="F:endonuclease activity"/>
    <property type="evidence" value="ECO:0007669"/>
    <property type="project" value="UniProtKB-KW"/>
</dbReference>
<feature type="domain" description="DDE-1" evidence="2">
    <location>
        <begin position="178"/>
        <end position="240"/>
    </location>
</feature>
<dbReference type="PANTHER" id="PTHR19303">
    <property type="entry name" value="TRANSPOSON"/>
    <property type="match status" value="1"/>
</dbReference>
<keyword evidence="3" id="KW-0371">Homeobox</keyword>
<keyword evidence="4" id="KW-1185">Reference proteome</keyword>
<keyword evidence="3" id="KW-0255">Endonuclease</keyword>